<comment type="caution">
    <text evidence="2">The sequence shown here is derived from an EMBL/GenBank/DDBJ whole genome shotgun (WGS) entry which is preliminary data.</text>
</comment>
<gene>
    <name evidence="2" type="ORF">BON22_0944</name>
</gene>
<evidence type="ECO:0000313" key="3">
    <source>
        <dbReference type="Proteomes" id="UP000189513"/>
    </source>
</evidence>
<dbReference type="AlphaFoldDB" id="A0A1V2LAY9"/>
<accession>A0A1V2LAY9</accession>
<proteinExistence type="predicted"/>
<reference evidence="3" key="1">
    <citation type="journal article" date="2017" name="Genome Announc.">
        <title>Genome sequences of Cyberlindnera fabianii 65, Pichia kudriavzevii 129, and Saccharomyces cerevisiae 131 isolated from fermented masau fruits in Zimbabwe.</title>
        <authorList>
            <person name="van Rijswijck I.M.H."/>
            <person name="Derks M.F.L."/>
            <person name="Abee T."/>
            <person name="de Ridder D."/>
            <person name="Smid E.J."/>
        </authorList>
    </citation>
    <scope>NUCLEOTIDE SEQUENCE [LARGE SCALE GENOMIC DNA]</scope>
    <source>
        <strain evidence="3">65</strain>
    </source>
</reference>
<dbReference type="STRING" id="36022.A0A1V2LAY9"/>
<feature type="compositionally biased region" description="Polar residues" evidence="1">
    <location>
        <begin position="236"/>
        <end position="250"/>
    </location>
</feature>
<name>A0A1V2LAY9_CYBFA</name>
<protein>
    <submittedName>
        <fullName evidence="2">Uncharacterized protein JIP4</fullName>
    </submittedName>
</protein>
<dbReference type="VEuPathDB" id="FungiDB:BON22_0944"/>
<organism evidence="2 3">
    <name type="scientific">Cyberlindnera fabianii</name>
    <name type="common">Yeast</name>
    <name type="synonym">Hansenula fabianii</name>
    <dbReference type="NCBI Taxonomy" id="36022"/>
    <lineage>
        <taxon>Eukaryota</taxon>
        <taxon>Fungi</taxon>
        <taxon>Dikarya</taxon>
        <taxon>Ascomycota</taxon>
        <taxon>Saccharomycotina</taxon>
        <taxon>Saccharomycetes</taxon>
        <taxon>Phaffomycetales</taxon>
        <taxon>Phaffomycetaceae</taxon>
        <taxon>Cyberlindnera</taxon>
    </lineage>
</organism>
<dbReference type="EMBL" id="MPUK01000002">
    <property type="protein sequence ID" value="ONH69048.1"/>
    <property type="molecule type" value="Genomic_DNA"/>
</dbReference>
<dbReference type="Proteomes" id="UP000189513">
    <property type="component" value="Unassembled WGS sequence"/>
</dbReference>
<keyword evidence="3" id="KW-1185">Reference proteome</keyword>
<feature type="compositionally biased region" description="Polar residues" evidence="1">
    <location>
        <begin position="196"/>
        <end position="206"/>
    </location>
</feature>
<feature type="compositionally biased region" description="Basic residues" evidence="1">
    <location>
        <begin position="272"/>
        <end position="285"/>
    </location>
</feature>
<evidence type="ECO:0000313" key="2">
    <source>
        <dbReference type="EMBL" id="ONH69048.1"/>
    </source>
</evidence>
<feature type="compositionally biased region" description="Polar residues" evidence="1">
    <location>
        <begin position="261"/>
        <end position="271"/>
    </location>
</feature>
<sequence length="285" mass="31906">MGDELIIVSRVPKMFLDEYDYDETEAMFKETVERIADYVHNICNPKLSFKLNIDIFIHEHTKKTLAETIAIYEPHLLVVVNKPNSRFLEPSSWNMTSRLSHKILKDFAIPVIIVPALTTNECSSKPMKKGIFEDNLLKVSDAIADVAAKMKEASENGDVTELVRSITGMPQLSKIKSMLDVIEPSRDPINKIKNQLSHSTTNSPLMTPTPPQPSNLPDRSKVSVNSTNSDLRRIKSNASICISHDTGTTQRRAKLHKSKSESVVPTNSNSRGSKKFSLKSLFGKK</sequence>
<feature type="region of interest" description="Disordered" evidence="1">
    <location>
        <begin position="196"/>
        <end position="285"/>
    </location>
</feature>
<evidence type="ECO:0000256" key="1">
    <source>
        <dbReference type="SAM" id="MobiDB-lite"/>
    </source>
</evidence>